<dbReference type="Gene3D" id="1.10.510.10">
    <property type="entry name" value="Transferase(Phosphotransferase) domain 1"/>
    <property type="match status" value="1"/>
</dbReference>
<evidence type="ECO:0000313" key="6">
    <source>
        <dbReference type="Proteomes" id="UP000736335"/>
    </source>
</evidence>
<evidence type="ECO:0000256" key="1">
    <source>
        <dbReference type="ARBA" id="ARBA00008171"/>
    </source>
</evidence>
<dbReference type="PANTHER" id="PTHR10039">
    <property type="entry name" value="AMELOGENIN"/>
    <property type="match status" value="1"/>
</dbReference>
<evidence type="ECO:0000313" key="5">
    <source>
        <dbReference type="EMBL" id="KAF9789119.1"/>
    </source>
</evidence>
<dbReference type="Pfam" id="PF07714">
    <property type="entry name" value="PK_Tyr_Ser-Thr"/>
    <property type="match status" value="1"/>
</dbReference>
<dbReference type="GO" id="GO:0004672">
    <property type="term" value="F:protein kinase activity"/>
    <property type="evidence" value="ECO:0007669"/>
    <property type="project" value="InterPro"/>
</dbReference>
<accession>A0A9P6LA57</accession>
<evidence type="ECO:0008006" key="7">
    <source>
        <dbReference type="Google" id="ProtNLM"/>
    </source>
</evidence>
<dbReference type="InterPro" id="IPR000719">
    <property type="entry name" value="Prot_kinase_dom"/>
</dbReference>
<dbReference type="PANTHER" id="PTHR10039:SF17">
    <property type="entry name" value="FUNGAL STAND N-TERMINAL GOODBYE DOMAIN-CONTAINING PROTEIN-RELATED"/>
    <property type="match status" value="1"/>
</dbReference>
<keyword evidence="2" id="KW-0677">Repeat</keyword>
<reference evidence="5" key="1">
    <citation type="journal article" date="2020" name="Nat. Commun.">
        <title>Large-scale genome sequencing of mycorrhizal fungi provides insights into the early evolution of symbiotic traits.</title>
        <authorList>
            <person name="Miyauchi S."/>
            <person name="Kiss E."/>
            <person name="Kuo A."/>
            <person name="Drula E."/>
            <person name="Kohler A."/>
            <person name="Sanchez-Garcia M."/>
            <person name="Morin E."/>
            <person name="Andreopoulos B."/>
            <person name="Barry K.W."/>
            <person name="Bonito G."/>
            <person name="Buee M."/>
            <person name="Carver A."/>
            <person name="Chen C."/>
            <person name="Cichocki N."/>
            <person name="Clum A."/>
            <person name="Culley D."/>
            <person name="Crous P.W."/>
            <person name="Fauchery L."/>
            <person name="Girlanda M."/>
            <person name="Hayes R.D."/>
            <person name="Keri Z."/>
            <person name="LaButti K."/>
            <person name="Lipzen A."/>
            <person name="Lombard V."/>
            <person name="Magnuson J."/>
            <person name="Maillard F."/>
            <person name="Murat C."/>
            <person name="Nolan M."/>
            <person name="Ohm R.A."/>
            <person name="Pangilinan J."/>
            <person name="Pereira M.F."/>
            <person name="Perotto S."/>
            <person name="Peter M."/>
            <person name="Pfister S."/>
            <person name="Riley R."/>
            <person name="Sitrit Y."/>
            <person name="Stielow J.B."/>
            <person name="Szollosi G."/>
            <person name="Zifcakova L."/>
            <person name="Stursova M."/>
            <person name="Spatafora J.W."/>
            <person name="Tedersoo L."/>
            <person name="Vaario L.M."/>
            <person name="Yamada A."/>
            <person name="Yan M."/>
            <person name="Wang P."/>
            <person name="Xu J."/>
            <person name="Bruns T."/>
            <person name="Baldrian P."/>
            <person name="Vilgalys R."/>
            <person name="Dunand C."/>
            <person name="Henrissat B."/>
            <person name="Grigoriev I.V."/>
            <person name="Hibbett D."/>
            <person name="Nagy L.G."/>
            <person name="Martin F.M."/>
        </authorList>
    </citation>
    <scope>NUCLEOTIDE SEQUENCE</scope>
    <source>
        <strain evidence="5">UH-Tt-Lm1</strain>
    </source>
</reference>
<comment type="caution">
    <text evidence="5">The sequence shown here is derived from an EMBL/GenBank/DDBJ whole genome shotgun (WGS) entry which is preliminary data.</text>
</comment>
<protein>
    <recommendedName>
        <fullName evidence="7">Protein kinase domain-containing protein</fullName>
    </recommendedName>
</protein>
<organism evidence="5 6">
    <name type="scientific">Thelephora terrestris</name>
    <dbReference type="NCBI Taxonomy" id="56493"/>
    <lineage>
        <taxon>Eukaryota</taxon>
        <taxon>Fungi</taxon>
        <taxon>Dikarya</taxon>
        <taxon>Basidiomycota</taxon>
        <taxon>Agaricomycotina</taxon>
        <taxon>Agaricomycetes</taxon>
        <taxon>Thelephorales</taxon>
        <taxon>Thelephoraceae</taxon>
        <taxon>Thelephora</taxon>
    </lineage>
</organism>
<feature type="domain" description="Protein kinase" evidence="3">
    <location>
        <begin position="597"/>
        <end position="901"/>
    </location>
</feature>
<dbReference type="PROSITE" id="PS50837">
    <property type="entry name" value="NACHT"/>
    <property type="match status" value="1"/>
</dbReference>
<dbReference type="SUPFAM" id="SSF56112">
    <property type="entry name" value="Protein kinase-like (PK-like)"/>
    <property type="match status" value="1"/>
</dbReference>
<dbReference type="InterPro" id="IPR007111">
    <property type="entry name" value="NACHT_NTPase"/>
</dbReference>
<dbReference type="InterPro" id="IPR056884">
    <property type="entry name" value="NPHP3-like_N"/>
</dbReference>
<comment type="similarity">
    <text evidence="1">Belongs to the protein kinase superfamily. TKL Ser/Thr protein kinase family. ROCO subfamily.</text>
</comment>
<proteinExistence type="inferred from homology"/>
<dbReference type="OrthoDB" id="1658195at2759"/>
<evidence type="ECO:0000259" key="4">
    <source>
        <dbReference type="PROSITE" id="PS50837"/>
    </source>
</evidence>
<dbReference type="InterPro" id="IPR027417">
    <property type="entry name" value="P-loop_NTPase"/>
</dbReference>
<feature type="domain" description="NACHT" evidence="4">
    <location>
        <begin position="92"/>
        <end position="234"/>
    </location>
</feature>
<dbReference type="InterPro" id="IPR011009">
    <property type="entry name" value="Kinase-like_dom_sf"/>
</dbReference>
<dbReference type="PROSITE" id="PS50011">
    <property type="entry name" value="PROTEIN_KINASE_DOM"/>
    <property type="match status" value="1"/>
</dbReference>
<dbReference type="InterPro" id="IPR001245">
    <property type="entry name" value="Ser-Thr/Tyr_kinase_cat_dom"/>
</dbReference>
<dbReference type="GO" id="GO:0005524">
    <property type="term" value="F:ATP binding"/>
    <property type="evidence" value="ECO:0007669"/>
    <property type="project" value="InterPro"/>
</dbReference>
<reference evidence="5" key="2">
    <citation type="submission" date="2020-11" db="EMBL/GenBank/DDBJ databases">
        <authorList>
            <consortium name="DOE Joint Genome Institute"/>
            <person name="Kuo A."/>
            <person name="Miyauchi S."/>
            <person name="Kiss E."/>
            <person name="Drula E."/>
            <person name="Kohler A."/>
            <person name="Sanchez-Garcia M."/>
            <person name="Andreopoulos B."/>
            <person name="Barry K.W."/>
            <person name="Bonito G."/>
            <person name="Buee M."/>
            <person name="Carver A."/>
            <person name="Chen C."/>
            <person name="Cichocki N."/>
            <person name="Clum A."/>
            <person name="Culley D."/>
            <person name="Crous P.W."/>
            <person name="Fauchery L."/>
            <person name="Girlanda M."/>
            <person name="Hayes R."/>
            <person name="Keri Z."/>
            <person name="Labutti K."/>
            <person name="Lipzen A."/>
            <person name="Lombard V."/>
            <person name="Magnuson J."/>
            <person name="Maillard F."/>
            <person name="Morin E."/>
            <person name="Murat C."/>
            <person name="Nolan M."/>
            <person name="Ohm R."/>
            <person name="Pangilinan J."/>
            <person name="Pereira M."/>
            <person name="Perotto S."/>
            <person name="Peter M."/>
            <person name="Riley R."/>
            <person name="Sitrit Y."/>
            <person name="Stielow B."/>
            <person name="Szollosi G."/>
            <person name="Zifcakova L."/>
            <person name="Stursova M."/>
            <person name="Spatafora J.W."/>
            <person name="Tedersoo L."/>
            <person name="Vaario L.-M."/>
            <person name="Yamada A."/>
            <person name="Yan M."/>
            <person name="Wang P."/>
            <person name="Xu J."/>
            <person name="Bruns T."/>
            <person name="Baldrian P."/>
            <person name="Vilgalys R."/>
            <person name="Henrissat B."/>
            <person name="Grigoriev I.V."/>
            <person name="Hibbett D."/>
            <person name="Nagy L.G."/>
            <person name="Martin F.M."/>
        </authorList>
    </citation>
    <scope>NUCLEOTIDE SEQUENCE</scope>
    <source>
        <strain evidence="5">UH-Tt-Lm1</strain>
    </source>
</reference>
<keyword evidence="6" id="KW-1185">Reference proteome</keyword>
<gene>
    <name evidence="5" type="ORF">BJ322DRAFT_522510</name>
</gene>
<dbReference type="SUPFAM" id="SSF52540">
    <property type="entry name" value="P-loop containing nucleoside triphosphate hydrolases"/>
    <property type="match status" value="1"/>
</dbReference>
<dbReference type="Pfam" id="PF24883">
    <property type="entry name" value="NPHP3_N"/>
    <property type="match status" value="1"/>
</dbReference>
<evidence type="ECO:0000256" key="2">
    <source>
        <dbReference type="ARBA" id="ARBA00022737"/>
    </source>
</evidence>
<dbReference type="AlphaFoldDB" id="A0A9P6LA57"/>
<sequence>MQWLINHAQHDEDVSRLLEDMRETIFRYQMARRTQIDDQVLSMVGDAAIIDKLYRAQKAEYRHSNRDRCLKGTRITVLDEIELWARDFDRPPIYWLNGLAGMGKSTIAQTIAERMFADGQLGASFFCSRDFEDRRNLEFIFPTIAAQLCRRYPEFRSILIPAVRADSGIVDETLDGQMNKLLVQPLMKSGISTVILIDALDECQDDKPTSAILSVLGPFMKQISKVKFFVTGRPEPCIQNAFRHSLLTKSRDIFILHEVEPDQVNSDIQLFYKHRCSEIRSRRPGLDGWPTKEQLCLLTERAAGLFIYAMATVRFIDHNIKNPQTQLDLLIQSQESASEGRTKLRGDTTLDSLYMAIFHNAFCDNDPEDDTRVRSVLGAVFFATNPLSPATIAVLLGLDPGDVFHLLSSLHSLLILSDNIDHPVQPFHKSFYDFIINPNRCDNPRFCLSPPDQHAELVVKCLELMNQKLGQEQSAEGPAQMTLGYACNSWLKHLSSTTSIQKAKILPAMHLFLGGNLRFWVERYCTSFGMFNEIRAINEWLGMPQTPHLSHFHGVLPLQHLQVASCSSSLTRTGTSSASYKSQSPPWPISSDKAEINHLDQVLEQGSVGGEEQARLLDKLWRLCKDFQDVPESVRILDCDNISETIPMHVSQTAVVFQGIYQGRSVAVKVLHASNRNRSFRDFCKEAVIWRHLHHPKIVPLIGVAISPGQCLLVSDWVDNGTIDQFIKVNPDANRIDLLIDVVEGLMYMHNLSIVHGGLCMEKILITQSGHACLIGFGNATTAGSLQGSSFWNLFGDSGLCEQGDKLWMFYRGDEIRVAGLTKELDVYALGLVIYKVLCGFTPFCDIGAWGKFMGESRAKPEDAAGLGFTGGLWEILEKCWLNDPEKRPTLREVLACLRKIAPSWGNRQAVV</sequence>
<evidence type="ECO:0000259" key="3">
    <source>
        <dbReference type="PROSITE" id="PS50011"/>
    </source>
</evidence>
<dbReference type="EMBL" id="WIUZ02000003">
    <property type="protein sequence ID" value="KAF9789119.1"/>
    <property type="molecule type" value="Genomic_DNA"/>
</dbReference>
<dbReference type="Proteomes" id="UP000736335">
    <property type="component" value="Unassembled WGS sequence"/>
</dbReference>
<dbReference type="Gene3D" id="3.40.50.300">
    <property type="entry name" value="P-loop containing nucleotide triphosphate hydrolases"/>
    <property type="match status" value="1"/>
</dbReference>
<name>A0A9P6LA57_9AGAM</name>